<dbReference type="EMBL" id="BMAY01000003">
    <property type="protein sequence ID" value="GFZ26645.1"/>
    <property type="molecule type" value="Genomic_DNA"/>
</dbReference>
<name>A0A916QG32_9LACO</name>
<dbReference type="RefSeq" id="WP_212780344.1">
    <property type="nucleotide sequence ID" value="NZ_BMAY01000003.1"/>
</dbReference>
<dbReference type="SUPFAM" id="SSF56300">
    <property type="entry name" value="Metallo-dependent phosphatases"/>
    <property type="match status" value="1"/>
</dbReference>
<dbReference type="Gene3D" id="3.60.21.10">
    <property type="match status" value="1"/>
</dbReference>
<reference evidence="3" key="1">
    <citation type="submission" date="2020-08" db="EMBL/GenBank/DDBJ databases">
        <title>Taxonomic study for Lactobacillus species isolated from hardwood bark.</title>
        <authorList>
            <person name="Tohno M."/>
            <person name="Tanizawa Y."/>
        </authorList>
    </citation>
    <scope>NUCLEOTIDE SEQUENCE</scope>
    <source>
        <strain evidence="3">B40</strain>
    </source>
</reference>
<dbReference type="InterPro" id="IPR014576">
    <property type="entry name" value="Pesterase_YhaO"/>
</dbReference>
<dbReference type="InterPro" id="IPR041796">
    <property type="entry name" value="Mre11_N"/>
</dbReference>
<dbReference type="Proteomes" id="UP000677218">
    <property type="component" value="Unassembled WGS sequence"/>
</dbReference>
<evidence type="ECO:0000259" key="2">
    <source>
        <dbReference type="Pfam" id="PF00149"/>
    </source>
</evidence>
<dbReference type="CDD" id="cd00840">
    <property type="entry name" value="MPP_Mre11_N"/>
    <property type="match status" value="1"/>
</dbReference>
<keyword evidence="4" id="KW-1185">Reference proteome</keyword>
<protein>
    <submittedName>
        <fullName evidence="3">Phosphoesterase</fullName>
    </submittedName>
</protein>
<keyword evidence="1" id="KW-0378">Hydrolase</keyword>
<accession>A0A916QG32</accession>
<evidence type="ECO:0000313" key="4">
    <source>
        <dbReference type="Proteomes" id="UP000677218"/>
    </source>
</evidence>
<dbReference type="InterPro" id="IPR029052">
    <property type="entry name" value="Metallo-depent_PP-like"/>
</dbReference>
<dbReference type="AlphaFoldDB" id="A0A916QG32"/>
<comment type="caution">
    <text evidence="3">The sequence shown here is derived from an EMBL/GenBank/DDBJ whole genome shotgun (WGS) entry which is preliminary data.</text>
</comment>
<sequence>MKFLHLADAHLDSPFLGLSFLPSKAFDQIYQASDQSFEKLIDLAVNEQVDLVLIAGDTFDSSRPSPRSQLFFAQQIARLTEHQIQTVMIFGNHDHMRASDLLVKPSPYFKLLGDGEEIEKTSFTTKDGFAYDVVGFSYLNNHITEDLVSRFPEKTPGVYTFGLAHMQEAASQNVYAPFTMSELQDLNYDYFALGHIHKRQILSQEPWVVYPGNIQGRHIKETGPKGAYLGQVAPDGITTIDFVATSQIDWEAKELLLDHELGKASLEEKILSLLTADKPTYFSLTLRGAQYLTAEEKQLLQDTDYWQALSRQLPPKCLLVDVRFEISQEIAINAADQAAFEQAQDEVLTADYLTRLAQDWAKKDPAAADLLKDPAFIQTVFDQAKVQVMAKLKGIDDETETD</sequence>
<dbReference type="InterPro" id="IPR050535">
    <property type="entry name" value="DNA_Repair-Maintenance_Comp"/>
</dbReference>
<organism evidence="3 4">
    <name type="scientific">Lactobacillus corticis</name>
    <dbReference type="NCBI Taxonomy" id="2201249"/>
    <lineage>
        <taxon>Bacteria</taxon>
        <taxon>Bacillati</taxon>
        <taxon>Bacillota</taxon>
        <taxon>Bacilli</taxon>
        <taxon>Lactobacillales</taxon>
        <taxon>Lactobacillaceae</taxon>
        <taxon>Lactobacillus</taxon>
    </lineage>
</organism>
<dbReference type="Pfam" id="PF00149">
    <property type="entry name" value="Metallophos"/>
    <property type="match status" value="1"/>
</dbReference>
<dbReference type="PANTHER" id="PTHR30337">
    <property type="entry name" value="COMPONENT OF ATP-DEPENDENT DSDNA EXONUCLEASE"/>
    <property type="match status" value="1"/>
</dbReference>
<feature type="domain" description="Calcineurin-like phosphoesterase" evidence="2">
    <location>
        <begin position="1"/>
        <end position="198"/>
    </location>
</feature>
<evidence type="ECO:0000313" key="3">
    <source>
        <dbReference type="EMBL" id="GFZ26645.1"/>
    </source>
</evidence>
<dbReference type="InterPro" id="IPR004843">
    <property type="entry name" value="Calcineurin-like_PHP"/>
</dbReference>
<dbReference type="PIRSF" id="PIRSF033091">
    <property type="entry name" value="Pesterase_YhaO"/>
    <property type="match status" value="1"/>
</dbReference>
<dbReference type="GO" id="GO:0016787">
    <property type="term" value="F:hydrolase activity"/>
    <property type="evidence" value="ECO:0007669"/>
    <property type="project" value="UniProtKB-KW"/>
</dbReference>
<proteinExistence type="predicted"/>
<gene>
    <name evidence="3" type="ORF">LCB40_05250</name>
</gene>
<evidence type="ECO:0000256" key="1">
    <source>
        <dbReference type="ARBA" id="ARBA00022801"/>
    </source>
</evidence>
<dbReference type="PANTHER" id="PTHR30337:SF7">
    <property type="entry name" value="PHOSPHOESTERASE"/>
    <property type="match status" value="1"/>
</dbReference>